<dbReference type="Proteomes" id="UP000664521">
    <property type="component" value="Unassembled WGS sequence"/>
</dbReference>
<keyword evidence="5 8" id="KW-1133">Transmembrane helix</keyword>
<feature type="transmembrane region" description="Helical" evidence="8">
    <location>
        <begin position="96"/>
        <end position="121"/>
    </location>
</feature>
<evidence type="ECO:0000259" key="9">
    <source>
        <dbReference type="Pfam" id="PF13813"/>
    </source>
</evidence>
<evidence type="ECO:0000256" key="5">
    <source>
        <dbReference type="ARBA" id="ARBA00022989"/>
    </source>
</evidence>
<dbReference type="PANTHER" id="PTHR31595:SF67">
    <property type="entry name" value="WAX SYNTHASE DOMAIN-CONTAINING PROTEIN"/>
    <property type="match status" value="1"/>
</dbReference>
<accession>A0A8H3ICB0</accession>
<feature type="domain" description="Wax synthase" evidence="9">
    <location>
        <begin position="349"/>
        <end position="437"/>
    </location>
</feature>
<protein>
    <recommendedName>
        <fullName evidence="9">Wax synthase domain-containing protein</fullName>
    </recommendedName>
</protein>
<dbReference type="EMBL" id="CAJPDS010000031">
    <property type="protein sequence ID" value="CAF9922807.1"/>
    <property type="molecule type" value="Genomic_DNA"/>
</dbReference>
<feature type="compositionally biased region" description="Basic and acidic residues" evidence="7">
    <location>
        <begin position="130"/>
        <end position="149"/>
    </location>
</feature>
<feature type="transmembrane region" description="Helical" evidence="8">
    <location>
        <begin position="262"/>
        <end position="283"/>
    </location>
</feature>
<dbReference type="Pfam" id="PF13813">
    <property type="entry name" value="MBOAT_2"/>
    <property type="match status" value="1"/>
</dbReference>
<evidence type="ECO:0000256" key="3">
    <source>
        <dbReference type="ARBA" id="ARBA00022679"/>
    </source>
</evidence>
<feature type="region of interest" description="Disordered" evidence="7">
    <location>
        <begin position="130"/>
        <end position="164"/>
    </location>
</feature>
<evidence type="ECO:0000256" key="2">
    <source>
        <dbReference type="ARBA" id="ARBA00007282"/>
    </source>
</evidence>
<feature type="transmembrane region" description="Helical" evidence="8">
    <location>
        <begin position="309"/>
        <end position="331"/>
    </location>
</feature>
<evidence type="ECO:0000256" key="7">
    <source>
        <dbReference type="SAM" id="MobiDB-lite"/>
    </source>
</evidence>
<evidence type="ECO:0000256" key="6">
    <source>
        <dbReference type="ARBA" id="ARBA00023136"/>
    </source>
</evidence>
<proteinExistence type="inferred from homology"/>
<feature type="transmembrane region" description="Helical" evidence="8">
    <location>
        <begin position="464"/>
        <end position="481"/>
    </location>
</feature>
<evidence type="ECO:0000256" key="4">
    <source>
        <dbReference type="ARBA" id="ARBA00022692"/>
    </source>
</evidence>
<sequence length="537" mass="60276">MSLSVFLPANPDSPSAVLTAHTQLHAHLLSTGAYQPFVYPYRALGPNILIAYLLLPPVDRSRYPRLAAAVHHARWAVLAAMTWFCGWAMVECRSPMVTIGYGVGLIMAWSLLWGWTLIVAFEVRERAERMEGRGSDRHAGQDSEVKGEDAGSEPVNGEAGDGLRRRMISKADGKTHDDTGDDGEPRFKWQKLPPTLWHRVDWVTDLVTNFRGVRWSHQLSGLPYPDVSSPSAFAEPISHQISTVAISSSKSRPSRYPTRSALLRYNLINFLVTFIVLDIIKLITLKDPYYWGLSTLSPSPFPHPRTPRMYLSLVTLFTSLNIIFTLPPIIFSYGAGERFLGEHAWPWLYPPLFSSPKKIWTHGLAGFWGGWWHPMFRLAFEQLGEAIVKPLGWEKNTVTGGILRVVLAFVASGTLHASGSYTSLGETQPLNEFLFFAVQPVGILTQRALAQWMKTNGLRDRTPAAVRGAANVAFVMAWFWLTAPTVSDDFALSGVWLYEPFPISPSRGLVGDGWWRWGGPWCRWHSDEKWWKSGLAF</sequence>
<keyword evidence="3" id="KW-0808">Transferase</keyword>
<reference evidence="10" key="1">
    <citation type="submission" date="2021-03" db="EMBL/GenBank/DDBJ databases">
        <authorList>
            <person name="Tagirdzhanova G."/>
        </authorList>
    </citation>
    <scope>NUCLEOTIDE SEQUENCE</scope>
</reference>
<comment type="similarity">
    <text evidence="2">Belongs to the wax synthase family.</text>
</comment>
<gene>
    <name evidence="10" type="ORF">HETSPECPRED_005155</name>
</gene>
<evidence type="ECO:0000256" key="8">
    <source>
        <dbReference type="SAM" id="Phobius"/>
    </source>
</evidence>
<comment type="subcellular location">
    <subcellularLocation>
        <location evidence="1">Membrane</location>
        <topology evidence="1">Multi-pass membrane protein</topology>
    </subcellularLocation>
</comment>
<dbReference type="InterPro" id="IPR044851">
    <property type="entry name" value="Wax_synthase"/>
</dbReference>
<feature type="transmembrane region" description="Helical" evidence="8">
    <location>
        <begin position="37"/>
        <end position="55"/>
    </location>
</feature>
<keyword evidence="11" id="KW-1185">Reference proteome</keyword>
<organism evidence="10 11">
    <name type="scientific">Heterodermia speciosa</name>
    <dbReference type="NCBI Taxonomy" id="116794"/>
    <lineage>
        <taxon>Eukaryota</taxon>
        <taxon>Fungi</taxon>
        <taxon>Dikarya</taxon>
        <taxon>Ascomycota</taxon>
        <taxon>Pezizomycotina</taxon>
        <taxon>Lecanoromycetes</taxon>
        <taxon>OSLEUM clade</taxon>
        <taxon>Lecanoromycetidae</taxon>
        <taxon>Caliciales</taxon>
        <taxon>Physciaceae</taxon>
        <taxon>Heterodermia</taxon>
    </lineage>
</organism>
<dbReference type="OrthoDB" id="2796277at2759"/>
<keyword evidence="6 8" id="KW-0472">Membrane</keyword>
<evidence type="ECO:0000313" key="11">
    <source>
        <dbReference type="Proteomes" id="UP000664521"/>
    </source>
</evidence>
<evidence type="ECO:0000256" key="1">
    <source>
        <dbReference type="ARBA" id="ARBA00004141"/>
    </source>
</evidence>
<dbReference type="AlphaFoldDB" id="A0A8H3ICB0"/>
<name>A0A8H3ICB0_9LECA</name>
<dbReference type="GO" id="GO:0006629">
    <property type="term" value="P:lipid metabolic process"/>
    <property type="evidence" value="ECO:0007669"/>
    <property type="project" value="InterPro"/>
</dbReference>
<evidence type="ECO:0000313" key="10">
    <source>
        <dbReference type="EMBL" id="CAF9922807.1"/>
    </source>
</evidence>
<keyword evidence="4 8" id="KW-0812">Transmembrane</keyword>
<dbReference type="GO" id="GO:0016020">
    <property type="term" value="C:membrane"/>
    <property type="evidence" value="ECO:0007669"/>
    <property type="project" value="UniProtKB-SubCell"/>
</dbReference>
<comment type="caution">
    <text evidence="10">The sequence shown here is derived from an EMBL/GenBank/DDBJ whole genome shotgun (WGS) entry which is preliminary data.</text>
</comment>
<dbReference type="PANTHER" id="PTHR31595">
    <property type="entry name" value="LONG-CHAIN-ALCOHOL O-FATTY-ACYLTRANSFERASE 3-RELATED"/>
    <property type="match status" value="1"/>
</dbReference>
<dbReference type="InterPro" id="IPR032805">
    <property type="entry name" value="Wax_synthase_dom"/>
</dbReference>
<feature type="transmembrane region" description="Helical" evidence="8">
    <location>
        <begin position="67"/>
        <end position="90"/>
    </location>
</feature>
<dbReference type="GO" id="GO:0008374">
    <property type="term" value="F:O-acyltransferase activity"/>
    <property type="evidence" value="ECO:0007669"/>
    <property type="project" value="InterPro"/>
</dbReference>